<sequence length="116" mass="12965">MPSRLFGSSSWPRAWQASSQVLTQIDDLQSRLREAETYVEHLAIARKTVTTFPPLCHEKPDGPYWLRPFRADCRVDPEESHRVTAQGHSHSLAIAARTASGWRTEPGARPTGDDVG</sequence>
<evidence type="ECO:0000313" key="2">
    <source>
        <dbReference type="EMBL" id="WLQ68655.1"/>
    </source>
</evidence>
<dbReference type="EMBL" id="CP120983">
    <property type="protein sequence ID" value="WLQ68655.1"/>
    <property type="molecule type" value="Genomic_DNA"/>
</dbReference>
<gene>
    <name evidence="2" type="ORF">P8A20_36175</name>
</gene>
<keyword evidence="3" id="KW-1185">Reference proteome</keyword>
<protein>
    <submittedName>
        <fullName evidence="2">Uncharacterized protein</fullName>
    </submittedName>
</protein>
<reference evidence="2 3" key="1">
    <citation type="submission" date="2023-03" db="EMBL/GenBank/DDBJ databases">
        <title>Isolation and description of six Streptomyces strains from soil environments, able to metabolize different microbial glucans.</title>
        <authorList>
            <person name="Widen T."/>
            <person name="Larsbrink J."/>
        </authorList>
    </citation>
    <scope>NUCLEOTIDE SEQUENCE [LARGE SCALE GENOMIC DNA]</scope>
    <source>
        <strain evidence="2 3">Alt3</strain>
    </source>
</reference>
<organism evidence="2 3">
    <name type="scientific">Streptomyces glycanivorans</name>
    <dbReference type="NCBI Taxonomy" id="3033808"/>
    <lineage>
        <taxon>Bacteria</taxon>
        <taxon>Bacillati</taxon>
        <taxon>Actinomycetota</taxon>
        <taxon>Actinomycetes</taxon>
        <taxon>Kitasatosporales</taxon>
        <taxon>Streptomycetaceae</taxon>
        <taxon>Streptomyces</taxon>
    </lineage>
</organism>
<proteinExistence type="predicted"/>
<accession>A0ABY9JLN4</accession>
<dbReference type="Proteomes" id="UP001224433">
    <property type="component" value="Chromosome"/>
</dbReference>
<evidence type="ECO:0000313" key="3">
    <source>
        <dbReference type="Proteomes" id="UP001224433"/>
    </source>
</evidence>
<dbReference type="RefSeq" id="WP_147964200.1">
    <property type="nucleotide sequence ID" value="NZ_CP120983.1"/>
</dbReference>
<name>A0ABY9JLN4_9ACTN</name>
<feature type="region of interest" description="Disordered" evidence="1">
    <location>
        <begin position="97"/>
        <end position="116"/>
    </location>
</feature>
<evidence type="ECO:0000256" key="1">
    <source>
        <dbReference type="SAM" id="MobiDB-lite"/>
    </source>
</evidence>